<dbReference type="RefSeq" id="XP_022482735.1">
    <property type="nucleotide sequence ID" value="XM_022637387.1"/>
</dbReference>
<dbReference type="GeneID" id="34582121"/>
<name>A0A1F5L241_PENAI</name>
<reference evidence="1 2" key="1">
    <citation type="journal article" date="2016" name="Sci. Rep.">
        <title>Penicillium arizonense, a new, genome sequenced fungal species, reveals a high chemical diversity in secreted metabolites.</title>
        <authorList>
            <person name="Grijseels S."/>
            <person name="Nielsen J.C."/>
            <person name="Randelovic M."/>
            <person name="Nielsen J."/>
            <person name="Nielsen K.F."/>
            <person name="Workman M."/>
            <person name="Frisvad J.C."/>
        </authorList>
    </citation>
    <scope>NUCLEOTIDE SEQUENCE [LARGE SCALE GENOMIC DNA]</scope>
    <source>
        <strain evidence="1 2">CBS 141311</strain>
    </source>
</reference>
<protein>
    <recommendedName>
        <fullName evidence="3">Reverse transcriptase zinc-binding domain-containing protein</fullName>
    </recommendedName>
</protein>
<organism evidence="1 2">
    <name type="scientific">Penicillium arizonense</name>
    <dbReference type="NCBI Taxonomy" id="1835702"/>
    <lineage>
        <taxon>Eukaryota</taxon>
        <taxon>Fungi</taxon>
        <taxon>Dikarya</taxon>
        <taxon>Ascomycota</taxon>
        <taxon>Pezizomycotina</taxon>
        <taxon>Eurotiomycetes</taxon>
        <taxon>Eurotiomycetidae</taxon>
        <taxon>Eurotiales</taxon>
        <taxon>Aspergillaceae</taxon>
        <taxon>Penicillium</taxon>
    </lineage>
</organism>
<dbReference type="AlphaFoldDB" id="A0A1F5L241"/>
<dbReference type="Proteomes" id="UP000177622">
    <property type="component" value="Unassembled WGS sequence"/>
</dbReference>
<sequence length="136" mass="15639">MPHKKTLGLYKGLPKPYTSILIQMRSQRIGLRHFLFKIATTQQRAEGATDRCHCDEGSQTPMHVLLQCPLYTALRATMLNKVWYKTDLGRTTDYDTIISDSQAIRYVAEFMHRTGLLGQFRQVDYEDVDASINTPE</sequence>
<keyword evidence="2" id="KW-1185">Reference proteome</keyword>
<evidence type="ECO:0000313" key="1">
    <source>
        <dbReference type="EMBL" id="OGE47274.1"/>
    </source>
</evidence>
<evidence type="ECO:0000313" key="2">
    <source>
        <dbReference type="Proteomes" id="UP000177622"/>
    </source>
</evidence>
<evidence type="ECO:0008006" key="3">
    <source>
        <dbReference type="Google" id="ProtNLM"/>
    </source>
</evidence>
<dbReference type="EMBL" id="LXJU01000051">
    <property type="protein sequence ID" value="OGE47274.1"/>
    <property type="molecule type" value="Genomic_DNA"/>
</dbReference>
<dbReference type="OrthoDB" id="4368687at2759"/>
<proteinExistence type="predicted"/>
<gene>
    <name evidence="1" type="ORF">PENARI_c051G02094</name>
</gene>
<comment type="caution">
    <text evidence="1">The sequence shown here is derived from an EMBL/GenBank/DDBJ whole genome shotgun (WGS) entry which is preliminary data.</text>
</comment>
<dbReference type="STRING" id="1835702.A0A1F5L241"/>
<accession>A0A1F5L241</accession>